<evidence type="ECO:0000256" key="10">
    <source>
        <dbReference type="ARBA" id="ARBA00022989"/>
    </source>
</evidence>
<feature type="transmembrane region" description="Helical" evidence="16">
    <location>
        <begin position="485"/>
        <end position="510"/>
    </location>
</feature>
<feature type="compositionally biased region" description="Polar residues" evidence="15">
    <location>
        <begin position="696"/>
        <end position="709"/>
    </location>
</feature>
<dbReference type="STRING" id="205917.A0A4Y9Z8N0"/>
<keyword evidence="9" id="KW-0256">Endoplasmic reticulum</keyword>
<feature type="compositionally biased region" description="Polar residues" evidence="15">
    <location>
        <begin position="795"/>
        <end position="804"/>
    </location>
</feature>
<feature type="region of interest" description="Disordered" evidence="15">
    <location>
        <begin position="610"/>
        <end position="933"/>
    </location>
</feature>
<evidence type="ECO:0000256" key="14">
    <source>
        <dbReference type="ARBA" id="ARBA00048064"/>
    </source>
</evidence>
<evidence type="ECO:0000256" key="6">
    <source>
        <dbReference type="ARBA" id="ARBA00022676"/>
    </source>
</evidence>
<keyword evidence="18" id="KW-1185">Reference proteome</keyword>
<feature type="transmembrane region" description="Helical" evidence="16">
    <location>
        <begin position="420"/>
        <end position="438"/>
    </location>
</feature>
<feature type="transmembrane region" description="Helical" evidence="16">
    <location>
        <begin position="219"/>
        <end position="245"/>
    </location>
</feature>
<dbReference type="OrthoDB" id="4769at2759"/>
<keyword evidence="10 16" id="KW-1133">Transmembrane helix</keyword>
<name>A0A4Y9Z8N0_9AGAM</name>
<evidence type="ECO:0000256" key="16">
    <source>
        <dbReference type="SAM" id="Phobius"/>
    </source>
</evidence>
<feature type="region of interest" description="Disordered" evidence="15">
    <location>
        <begin position="950"/>
        <end position="1013"/>
    </location>
</feature>
<evidence type="ECO:0000256" key="7">
    <source>
        <dbReference type="ARBA" id="ARBA00022679"/>
    </source>
</evidence>
<feature type="transmembrane region" description="Helical" evidence="16">
    <location>
        <begin position="145"/>
        <end position="163"/>
    </location>
</feature>
<feature type="transmembrane region" description="Helical" evidence="16">
    <location>
        <begin position="375"/>
        <end position="400"/>
    </location>
</feature>
<comment type="pathway">
    <text evidence="2">Protein modification; protein glycosylation.</text>
</comment>
<comment type="caution">
    <text evidence="17">The sequence shown here is derived from an EMBL/GenBank/DDBJ whole genome shotgun (WGS) entry which is preliminary data.</text>
</comment>
<dbReference type="EC" id="2.4.1.256" evidence="4"/>
<evidence type="ECO:0000256" key="9">
    <source>
        <dbReference type="ARBA" id="ARBA00022824"/>
    </source>
</evidence>
<organism evidence="17 18">
    <name type="scientific">Dentipellis fragilis</name>
    <dbReference type="NCBI Taxonomy" id="205917"/>
    <lineage>
        <taxon>Eukaryota</taxon>
        <taxon>Fungi</taxon>
        <taxon>Dikarya</taxon>
        <taxon>Basidiomycota</taxon>
        <taxon>Agaricomycotina</taxon>
        <taxon>Agaricomycetes</taxon>
        <taxon>Russulales</taxon>
        <taxon>Hericiaceae</taxon>
        <taxon>Dentipellis</taxon>
    </lineage>
</organism>
<feature type="compositionally biased region" description="Polar residues" evidence="15">
    <location>
        <begin position="978"/>
        <end position="993"/>
    </location>
</feature>
<protein>
    <recommendedName>
        <fullName evidence="5">Dol-P-Glc:Glc(2)Man(9)GlcNAc(2)-PP-Dol alpha-1,2-glucosyltransferase</fullName>
        <ecNumber evidence="4">2.4.1.256</ecNumber>
    </recommendedName>
    <alternativeName>
        <fullName evidence="12">Asparagine-linked glycosylation protein 10</fullName>
    </alternativeName>
</protein>
<evidence type="ECO:0000313" key="18">
    <source>
        <dbReference type="Proteomes" id="UP000298327"/>
    </source>
</evidence>
<keyword evidence="8 16" id="KW-0812">Transmembrane</keyword>
<feature type="region of interest" description="Disordered" evidence="15">
    <location>
        <begin position="557"/>
        <end position="594"/>
    </location>
</feature>
<dbReference type="AlphaFoldDB" id="A0A4Y9Z8N0"/>
<feature type="compositionally biased region" description="Polar residues" evidence="15">
    <location>
        <begin position="818"/>
        <end position="829"/>
    </location>
</feature>
<evidence type="ECO:0000256" key="8">
    <source>
        <dbReference type="ARBA" id="ARBA00022692"/>
    </source>
</evidence>
<accession>A0A4Y9Z8N0</accession>
<comment type="function">
    <text evidence="13">Dol-P-Glc:Glc(2)Man(9)GlcNAc(2)-PP-Dol alpha-1,2-glucosyltransferase that operates in the biosynthetic pathway of dolichol-linked oligosaccharides, the glycan precursors employed in protein asparagine (N)-glycosylation. The assembly of dolichol-linked oligosaccharides begins on the cytosolic side of the endoplasmic reticulum membrane and finishes in its lumen. The sequential addition of sugars to dolichol pyrophosphate produces dolichol-linked oligosaccharides containing fourteen sugars, including two GlcNAcs, nine mannoses and three glucoses. Once assembled, the oligosaccharide is transferred from the lipid to nascent proteins by oligosaccharyltransferases. In the lumen of the endoplasmic reticulum, adds the third and last glucose residue from dolichyl phosphate glucose (Dol-P-Glc) onto the lipid-linked oligosaccharide intermediate Glc(2)Man(9)GlcNAc(2)-PP-Dol to produce Glc(3)Man(9)GlcNAc(2)-PP-Dol.</text>
</comment>
<feature type="transmembrane region" description="Helical" evidence="16">
    <location>
        <begin position="334"/>
        <end position="354"/>
    </location>
</feature>
<feature type="transmembrane region" description="Helical" evidence="16">
    <location>
        <begin position="294"/>
        <end position="314"/>
    </location>
</feature>
<feature type="compositionally biased region" description="Low complexity" evidence="15">
    <location>
        <begin position="585"/>
        <end position="594"/>
    </location>
</feature>
<comment type="similarity">
    <text evidence="3">Belongs to the ALG10 glucosyltransferase family.</text>
</comment>
<dbReference type="GO" id="GO:0006488">
    <property type="term" value="P:dolichol-linked oligosaccharide biosynthetic process"/>
    <property type="evidence" value="ECO:0007669"/>
    <property type="project" value="InterPro"/>
</dbReference>
<dbReference type="Pfam" id="PF04922">
    <property type="entry name" value="DIE2_ALG10"/>
    <property type="match status" value="1"/>
</dbReference>
<feature type="compositionally biased region" description="Low complexity" evidence="15">
    <location>
        <begin position="849"/>
        <end position="873"/>
    </location>
</feature>
<evidence type="ECO:0000256" key="15">
    <source>
        <dbReference type="SAM" id="MobiDB-lite"/>
    </source>
</evidence>
<keyword evidence="7" id="KW-0808">Transferase</keyword>
<keyword evidence="11 16" id="KW-0472">Membrane</keyword>
<evidence type="ECO:0000256" key="11">
    <source>
        <dbReference type="ARBA" id="ARBA00023136"/>
    </source>
</evidence>
<evidence type="ECO:0000256" key="4">
    <source>
        <dbReference type="ARBA" id="ARBA00011967"/>
    </source>
</evidence>
<evidence type="ECO:0000256" key="13">
    <source>
        <dbReference type="ARBA" id="ARBA00044727"/>
    </source>
</evidence>
<feature type="compositionally biased region" description="Basic and acidic residues" evidence="15">
    <location>
        <begin position="611"/>
        <end position="627"/>
    </location>
</feature>
<comment type="subcellular location">
    <subcellularLocation>
        <location evidence="1">Endoplasmic reticulum membrane</location>
        <topology evidence="1">Multi-pass membrane protein</topology>
    </subcellularLocation>
</comment>
<dbReference type="Proteomes" id="UP000298327">
    <property type="component" value="Unassembled WGS sequence"/>
</dbReference>
<evidence type="ECO:0000256" key="3">
    <source>
        <dbReference type="ARBA" id="ARBA00010600"/>
    </source>
</evidence>
<dbReference type="EMBL" id="SEOQ01000065">
    <property type="protein sequence ID" value="TFY71135.1"/>
    <property type="molecule type" value="Genomic_DNA"/>
</dbReference>
<evidence type="ECO:0000256" key="12">
    <source>
        <dbReference type="ARBA" id="ARBA00032069"/>
    </source>
</evidence>
<proteinExistence type="inferred from homology"/>
<keyword evidence="6" id="KW-0328">Glycosyltransferase</keyword>
<sequence length="1273" mass="139017">MEEWPGAPDHLVTTVEFSAGPGHPNPSRTDSYCKAEEAIQEVVLLTTVSHLERRPLATMSSDSGFGATAYVIFATISVVTLKELNTQVTEPYMDEPFHIPQVQEYCAGNWSHWDPKITTPPGLYVLSILLKAVFLFKCKLPTLRLTPLLTLLLLPFALTRLFCYHQRIRPPASPFTPTLDAVVASAFPIAWFFGFLYYTEVPGLLSVVLTIVASTQGKHWLAALLGVISCTFRQTNVIWVLYAYASSQLMYLRFRRPVRDAPPPAKLHDPPALAATPADLVRSVLSGVGVLPDIILAFVPYALVLVAFGGFVFWNGGIVLGDKSNHVPSFHVPQLYYFVAFATMIGWPVLFSAPGGARKNVREIWWRMFGSWRRVLATAIVSVVMCVTINLFTIHHPFLLSDNRHYTFYVWRRVFMLHPIVPYLFVPGYIACAWAWFLRVGREQTLLQTLLLPVCTLPILLPTPLLEPRYFLVPYILLRAQVVDMPTWGLFLEGGWYAAINAATMYIFLYKERDGGVRFMWRQGDESTGHGASRKPNRPDKAIAGWHPDRIVFQGNNLNQSTRLGPPASACYTSSTMPTDPPPRVTRSSARTSSRYSLNLASVGKALADVMNKDSDKGSKKSKENSSRRLSAVAVMQSGTARSRASVGEKLPSAPSKDATSASGSATITRASRRQSAIIAKTNSDTISEDGVLKPTRSSSPKPSATASRKATLRPRNPPTNSSALPKYRPKSQLGEPPAKPPSPTRPSTRRRLSSSSDDVKRDVPTGKKTPPKLDIPSPQEKVARPISPLPQRALKTNTSINVSPPTPINMSKVPSRKTPSPTRNSPSMLPTKAAKTSKVTSPNFTAIVRPPSSSSSSSSVRTPRTPQTPTPVRDAKGRLGSTGQNGSPLRHPGAHRAEAESPLGRRMKKTPGNSIMKGSPSTPTSTFTADSSADSLDARDVDFLLGSVISPTAPTPAVPRFRTTGRGPSRLPETPSRVPTTLPTRANMSYLSPNPRPRDESPSKAKRAGNDRGSLLSWDQLFAVGEQSLGDGEGDSMIADMTAPFSGAASPVPSVIELDIPDSPSLSALPSPAGYGSISQVLLPDVTPSPAKYGQATPERSTMDASVVMMLRLQLASMENIAKERLGQIQSLEQKLMSSKDARLREADELARQVTTVEEQLRVSLESRDRASDEQFVRIRALEDQLSQATALRDAAVQEAVQMAIDGTMQLKAAAVRVECEKWEMACAARAVAAEWTTVRDLADGELELVRSNREMLNVLLAGLDSQRRLCS</sequence>
<evidence type="ECO:0000256" key="5">
    <source>
        <dbReference type="ARBA" id="ARBA00018512"/>
    </source>
</evidence>
<feature type="compositionally biased region" description="Low complexity" evidence="15">
    <location>
        <begin position="920"/>
        <end position="933"/>
    </location>
</feature>
<dbReference type="GO" id="GO:0106073">
    <property type="term" value="F:dolichyl pyrophosphate Glc2Man9GlcNAc2 alpha-1,2-glucosyltransferase activity"/>
    <property type="evidence" value="ECO:0007669"/>
    <property type="project" value="UniProtKB-EC"/>
</dbReference>
<evidence type="ECO:0000313" key="17">
    <source>
        <dbReference type="EMBL" id="TFY71135.1"/>
    </source>
</evidence>
<feature type="compositionally biased region" description="Polar residues" evidence="15">
    <location>
        <begin position="658"/>
        <end position="670"/>
    </location>
</feature>
<dbReference type="PANTHER" id="PTHR12989">
    <property type="entry name" value="ALPHA-1,2-GLUCOSYLTRANSFERASE ALG10"/>
    <property type="match status" value="1"/>
</dbReference>
<reference evidence="17 18" key="1">
    <citation type="submission" date="2019-02" db="EMBL/GenBank/DDBJ databases">
        <title>Genome sequencing of the rare red list fungi Dentipellis fragilis.</title>
        <authorList>
            <person name="Buettner E."/>
            <person name="Kellner H."/>
        </authorList>
    </citation>
    <scope>NUCLEOTIDE SEQUENCE [LARGE SCALE GENOMIC DNA]</scope>
    <source>
        <strain evidence="17 18">DSM 105465</strain>
    </source>
</reference>
<gene>
    <name evidence="17" type="ORF">EVG20_g1875</name>
</gene>
<evidence type="ECO:0000256" key="2">
    <source>
        <dbReference type="ARBA" id="ARBA00004922"/>
    </source>
</evidence>
<dbReference type="PANTHER" id="PTHR12989:SF10">
    <property type="entry name" value="DOL-P-GLC:GLC(2)MAN(9)GLCNAC(2)-PP-DOL ALPHA-1,2-GLUCOSYLTRANSFERASE-RELATED"/>
    <property type="match status" value="1"/>
</dbReference>
<dbReference type="GO" id="GO:0005789">
    <property type="term" value="C:endoplasmic reticulum membrane"/>
    <property type="evidence" value="ECO:0007669"/>
    <property type="project" value="UniProtKB-SubCell"/>
</dbReference>
<evidence type="ECO:0000256" key="1">
    <source>
        <dbReference type="ARBA" id="ARBA00004477"/>
    </source>
</evidence>
<comment type="catalytic activity">
    <reaction evidence="14">
        <text>an alpha-D-Glc-(1-&gt;3)-alpha-D-Glc-(1-&gt;3)-alpha-D-Man-(1-&gt;2)-alpha-D-Man-(1-&gt;2)-alpha-D-Man-(1-&gt;3)-[alpha-D-Man-(1-&gt;2)-alpha-D-Man-(1-&gt;3)-[alpha-D-Man-(1-&gt;2)-alpha-D-Man-(1-&gt;6)]-alpha-D-Man-(1-&gt;6)]-beta-D-Man-(1-&gt;4)-beta-D-GlcNAc-(1-&gt;4)-alpha-D-GlcNAc-diphospho-di-trans,poly-cis-dolichol + a di-trans,poly-cis-dolichyl beta-D-glucosyl phosphate = a alpha-D-Glc-(1-&gt;2)-alpha-D-Glc-(1-&gt;3)-alpha-D-Glc-(1-&gt;3)-alpha-D-Man-(1-&gt;2)-alpha-D-Man-(1-&gt;2)-alpha-D-Man-(1-&gt;3)-[alpha-D-Man-(1-&gt;2)-alpha-D-Man-(1-&gt;3)-[alpha-D-Man-(1-&gt;2)-alpha-D-Man-(1-&gt;6)]-alpha-D-Man-(1-&gt;6)]-beta-D-Man-(1-&gt;4)-beta-D-GlcNAc-(1-&gt;4)-alpha-D-GlcNAc-diphospho-di-trans,poly-cis-dolichol + a di-trans,poly-cis-dolichyl phosphate + H(+)</text>
        <dbReference type="Rhea" id="RHEA:29543"/>
        <dbReference type="Rhea" id="RHEA-COMP:19498"/>
        <dbReference type="Rhea" id="RHEA-COMP:19502"/>
        <dbReference type="Rhea" id="RHEA-COMP:19512"/>
        <dbReference type="Rhea" id="RHEA-COMP:19522"/>
        <dbReference type="ChEBI" id="CHEBI:15378"/>
        <dbReference type="ChEBI" id="CHEBI:57525"/>
        <dbReference type="ChEBI" id="CHEBI:57683"/>
        <dbReference type="ChEBI" id="CHEBI:132522"/>
        <dbReference type="ChEBI" id="CHEBI:132523"/>
        <dbReference type="EC" id="2.4.1.256"/>
    </reaction>
    <physiologicalReaction direction="left-to-right" evidence="14">
        <dbReference type="Rhea" id="RHEA:29544"/>
    </physiologicalReaction>
</comment>
<dbReference type="InterPro" id="IPR016900">
    <property type="entry name" value="Alg10"/>
</dbReference>